<dbReference type="EMBL" id="ATJV01000001">
    <property type="protein sequence ID" value="EPZ17272.1"/>
    <property type="molecule type" value="Genomic_DNA"/>
</dbReference>
<dbReference type="AlphaFoldDB" id="S9ZUQ4"/>
<dbReference type="Proteomes" id="UP000015455">
    <property type="component" value="Unassembled WGS sequence"/>
</dbReference>
<dbReference type="InterPro" id="IPR052707">
    <property type="entry name" value="OsmC_Ohr_Peroxiredoxin"/>
</dbReference>
<dbReference type="PANTHER" id="PTHR42830">
    <property type="entry name" value="OSMOTICALLY INDUCIBLE FAMILY PROTEIN"/>
    <property type="match status" value="1"/>
</dbReference>
<evidence type="ECO:0008006" key="3">
    <source>
        <dbReference type="Google" id="ProtNLM"/>
    </source>
</evidence>
<accession>S9ZUQ4</accession>
<sequence>MSQHLSRIEWQRAAHPTEADTFSRNHAATLNGGQTVKLSSAVDYKGDPDAADPEQMLLTALASCHMLTFLAVAEVKGLRVERYVDNPVAHLEKNAEGRMAVTRIDLSPQVSFSGDNQPDAEALDKLHASAHRNCFIAHSITSKVTVTPVTA</sequence>
<protein>
    <recommendedName>
        <fullName evidence="3">Osmotically inducible protein OsmC</fullName>
    </recommendedName>
</protein>
<dbReference type="PATRIC" id="fig|1348657.5.peg.91"/>
<evidence type="ECO:0000313" key="1">
    <source>
        <dbReference type="EMBL" id="EPZ17272.1"/>
    </source>
</evidence>
<dbReference type="eggNOG" id="COG1764">
    <property type="taxonomic scope" value="Bacteria"/>
</dbReference>
<name>S9ZUQ4_9RHOO</name>
<dbReference type="Gene3D" id="3.30.300.20">
    <property type="match status" value="1"/>
</dbReference>
<dbReference type="InterPro" id="IPR015946">
    <property type="entry name" value="KH_dom-like_a/b"/>
</dbReference>
<dbReference type="SUPFAM" id="SSF82784">
    <property type="entry name" value="OsmC-like"/>
    <property type="match status" value="1"/>
</dbReference>
<dbReference type="InterPro" id="IPR003718">
    <property type="entry name" value="OsmC/Ohr_fam"/>
</dbReference>
<dbReference type="Pfam" id="PF02566">
    <property type="entry name" value="OsmC"/>
    <property type="match status" value="1"/>
</dbReference>
<organism evidence="1 2">
    <name type="scientific">Thauera terpenica 58Eu</name>
    <dbReference type="NCBI Taxonomy" id="1348657"/>
    <lineage>
        <taxon>Bacteria</taxon>
        <taxon>Pseudomonadati</taxon>
        <taxon>Pseudomonadota</taxon>
        <taxon>Betaproteobacteria</taxon>
        <taxon>Rhodocyclales</taxon>
        <taxon>Zoogloeaceae</taxon>
        <taxon>Thauera</taxon>
    </lineage>
</organism>
<dbReference type="OrthoDB" id="9795405at2"/>
<dbReference type="PANTHER" id="PTHR42830:SF2">
    <property type="entry name" value="OSMC_OHR FAMILY PROTEIN"/>
    <property type="match status" value="1"/>
</dbReference>
<comment type="caution">
    <text evidence="1">The sequence shown here is derived from an EMBL/GenBank/DDBJ whole genome shotgun (WGS) entry which is preliminary data.</text>
</comment>
<gene>
    <name evidence="1" type="ORF">M622_00465</name>
</gene>
<evidence type="ECO:0000313" key="2">
    <source>
        <dbReference type="Proteomes" id="UP000015455"/>
    </source>
</evidence>
<reference evidence="1 2" key="1">
    <citation type="submission" date="2013-06" db="EMBL/GenBank/DDBJ databases">
        <title>Draft genome sequence of Thauera terpenica.</title>
        <authorList>
            <person name="Liu B."/>
            <person name="Frostegard A.H."/>
            <person name="Shapleigh J.P."/>
        </authorList>
    </citation>
    <scope>NUCLEOTIDE SEQUENCE [LARGE SCALE GENOMIC DNA]</scope>
    <source>
        <strain evidence="1 2">58Eu</strain>
    </source>
</reference>
<dbReference type="InterPro" id="IPR036102">
    <property type="entry name" value="OsmC/Ohrsf"/>
</dbReference>
<dbReference type="STRING" id="1348657.M622_00465"/>
<proteinExistence type="predicted"/>
<dbReference type="RefSeq" id="WP_021247556.1">
    <property type="nucleotide sequence ID" value="NZ_ATJV01000001.1"/>
</dbReference>
<keyword evidence="2" id="KW-1185">Reference proteome</keyword>